<name>A0A6A6ASA8_9PLEO</name>
<dbReference type="RefSeq" id="XP_033527798.1">
    <property type="nucleotide sequence ID" value="XM_033662232.1"/>
</dbReference>
<proteinExistence type="predicted"/>
<gene>
    <name evidence="2" type="ORF">P153DRAFT_156464</name>
</gene>
<evidence type="ECO:0000313" key="3">
    <source>
        <dbReference type="Proteomes" id="UP000799771"/>
    </source>
</evidence>
<feature type="region of interest" description="Disordered" evidence="1">
    <location>
        <begin position="22"/>
        <end position="77"/>
    </location>
</feature>
<dbReference type="EMBL" id="ML977499">
    <property type="protein sequence ID" value="KAF2133411.1"/>
    <property type="molecule type" value="Genomic_DNA"/>
</dbReference>
<sequence>MTTSAIARRTRLVATNSPIRFQGSKRNVPRTFAPRAEPTAKPSHAVPSSPTPAIKQEERGDSMPLMPASPPPAKKPRLRLYQKPQPRLRLILHPPAPSPSPKKKLYIRWKRASLRNPSSEVSSALLSPLWGRGSQAGRRLTFEAEEEVLGEQEREEVAEALRDDWEGRRKWYLGLSKEQREFRAALRNGGRFVAGV</sequence>
<dbReference type="AlphaFoldDB" id="A0A6A6ASA8"/>
<keyword evidence="3" id="KW-1185">Reference proteome</keyword>
<evidence type="ECO:0000313" key="2">
    <source>
        <dbReference type="EMBL" id="KAF2133411.1"/>
    </source>
</evidence>
<dbReference type="Proteomes" id="UP000799771">
    <property type="component" value="Unassembled WGS sequence"/>
</dbReference>
<organism evidence="2 3">
    <name type="scientific">Dothidotthia symphoricarpi CBS 119687</name>
    <dbReference type="NCBI Taxonomy" id="1392245"/>
    <lineage>
        <taxon>Eukaryota</taxon>
        <taxon>Fungi</taxon>
        <taxon>Dikarya</taxon>
        <taxon>Ascomycota</taxon>
        <taxon>Pezizomycotina</taxon>
        <taxon>Dothideomycetes</taxon>
        <taxon>Pleosporomycetidae</taxon>
        <taxon>Pleosporales</taxon>
        <taxon>Dothidotthiaceae</taxon>
        <taxon>Dothidotthia</taxon>
    </lineage>
</organism>
<dbReference type="GeneID" id="54402664"/>
<evidence type="ECO:0000256" key="1">
    <source>
        <dbReference type="SAM" id="MobiDB-lite"/>
    </source>
</evidence>
<reference evidence="2" key="1">
    <citation type="journal article" date="2020" name="Stud. Mycol.">
        <title>101 Dothideomycetes genomes: a test case for predicting lifestyles and emergence of pathogens.</title>
        <authorList>
            <person name="Haridas S."/>
            <person name="Albert R."/>
            <person name="Binder M."/>
            <person name="Bloem J."/>
            <person name="Labutti K."/>
            <person name="Salamov A."/>
            <person name="Andreopoulos B."/>
            <person name="Baker S."/>
            <person name="Barry K."/>
            <person name="Bills G."/>
            <person name="Bluhm B."/>
            <person name="Cannon C."/>
            <person name="Castanera R."/>
            <person name="Culley D."/>
            <person name="Daum C."/>
            <person name="Ezra D."/>
            <person name="Gonzalez J."/>
            <person name="Henrissat B."/>
            <person name="Kuo A."/>
            <person name="Liang C."/>
            <person name="Lipzen A."/>
            <person name="Lutzoni F."/>
            <person name="Magnuson J."/>
            <person name="Mondo S."/>
            <person name="Nolan M."/>
            <person name="Ohm R."/>
            <person name="Pangilinan J."/>
            <person name="Park H.-J."/>
            <person name="Ramirez L."/>
            <person name="Alfaro M."/>
            <person name="Sun H."/>
            <person name="Tritt A."/>
            <person name="Yoshinaga Y."/>
            <person name="Zwiers L.-H."/>
            <person name="Turgeon B."/>
            <person name="Goodwin S."/>
            <person name="Spatafora J."/>
            <person name="Crous P."/>
            <person name="Grigoriev I."/>
        </authorList>
    </citation>
    <scope>NUCLEOTIDE SEQUENCE</scope>
    <source>
        <strain evidence="2">CBS 119687</strain>
    </source>
</reference>
<accession>A0A6A6ASA8</accession>
<protein>
    <submittedName>
        <fullName evidence="2">Uncharacterized protein</fullName>
    </submittedName>
</protein>